<evidence type="ECO:0000256" key="5">
    <source>
        <dbReference type="ARBA" id="ARBA00022490"/>
    </source>
</evidence>
<dbReference type="EC" id="1.2.1.12" evidence="3"/>
<evidence type="ECO:0000256" key="7">
    <source>
        <dbReference type="ARBA" id="ARBA00023027"/>
    </source>
</evidence>
<dbReference type="Gene3D" id="3.40.50.720">
    <property type="entry name" value="NAD(P)-binding Rossmann-like Domain"/>
    <property type="match status" value="1"/>
</dbReference>
<evidence type="ECO:0000313" key="11">
    <source>
        <dbReference type="EMBL" id="VFV28877.1"/>
    </source>
</evidence>
<dbReference type="SMART" id="SM00846">
    <property type="entry name" value="Gp_dh_N"/>
    <property type="match status" value="1"/>
</dbReference>
<comment type="pathway">
    <text evidence="1">Carbohydrate degradation; glycolysis; pyruvate from D-glyceraldehyde 3-phosphate: step 1/5.</text>
</comment>
<accession>A0A485N8N3</accession>
<reference evidence="11 12" key="1">
    <citation type="submission" date="2019-01" db="EMBL/GenBank/DDBJ databases">
        <authorList>
            <person name="Alioto T."/>
            <person name="Alioto T."/>
        </authorList>
    </citation>
    <scope>NUCLEOTIDE SEQUENCE [LARGE SCALE GENOMIC DNA]</scope>
</reference>
<dbReference type="SUPFAM" id="SSF51735">
    <property type="entry name" value="NAD(P)-binding Rossmann-fold domains"/>
    <property type="match status" value="1"/>
</dbReference>
<keyword evidence="8" id="KW-0324">Glycolysis</keyword>
<keyword evidence="5" id="KW-0963">Cytoplasm</keyword>
<keyword evidence="6" id="KW-0560">Oxidoreductase</keyword>
<evidence type="ECO:0000256" key="4">
    <source>
        <dbReference type="ARBA" id="ARBA00021022"/>
    </source>
</evidence>
<protein>
    <recommendedName>
        <fullName evidence="4">Glyceraldehyde-3-phosphate dehydrogenase</fullName>
        <ecNumber evidence="3">1.2.1.12</ecNumber>
    </recommendedName>
</protein>
<dbReference type="InterPro" id="IPR020828">
    <property type="entry name" value="GlycerAld_3-P_DH_NAD(P)-bd"/>
</dbReference>
<evidence type="ECO:0000256" key="1">
    <source>
        <dbReference type="ARBA" id="ARBA00004869"/>
    </source>
</evidence>
<keyword evidence="12" id="KW-1185">Reference proteome</keyword>
<evidence type="ECO:0000313" key="12">
    <source>
        <dbReference type="Proteomes" id="UP000386466"/>
    </source>
</evidence>
<evidence type="ECO:0000256" key="6">
    <source>
        <dbReference type="ARBA" id="ARBA00023002"/>
    </source>
</evidence>
<evidence type="ECO:0000256" key="8">
    <source>
        <dbReference type="ARBA" id="ARBA00023152"/>
    </source>
</evidence>
<dbReference type="GO" id="GO:0004365">
    <property type="term" value="F:glyceraldehyde-3-phosphate dehydrogenase (NAD+) (phosphorylating) activity"/>
    <property type="evidence" value="ECO:0007669"/>
    <property type="project" value="UniProtKB-EC"/>
</dbReference>
<comment type="catalytic activity">
    <reaction evidence="9">
        <text>D-glyceraldehyde 3-phosphate + phosphate + NAD(+) = (2R)-3-phospho-glyceroyl phosphate + NADH + H(+)</text>
        <dbReference type="Rhea" id="RHEA:10300"/>
        <dbReference type="ChEBI" id="CHEBI:15378"/>
        <dbReference type="ChEBI" id="CHEBI:43474"/>
        <dbReference type="ChEBI" id="CHEBI:57540"/>
        <dbReference type="ChEBI" id="CHEBI:57604"/>
        <dbReference type="ChEBI" id="CHEBI:57945"/>
        <dbReference type="ChEBI" id="CHEBI:59776"/>
        <dbReference type="EC" id="1.2.1.12"/>
    </reaction>
</comment>
<dbReference type="PANTHER" id="PTHR10836">
    <property type="entry name" value="GLYCERALDEHYDE 3-PHOSPHATE DEHYDROGENASE"/>
    <property type="match status" value="1"/>
</dbReference>
<dbReference type="InterPro" id="IPR036291">
    <property type="entry name" value="NAD(P)-bd_dom_sf"/>
</dbReference>
<evidence type="ECO:0000256" key="2">
    <source>
        <dbReference type="ARBA" id="ARBA00007406"/>
    </source>
</evidence>
<keyword evidence="7" id="KW-0520">NAD</keyword>
<evidence type="ECO:0000256" key="3">
    <source>
        <dbReference type="ARBA" id="ARBA00013119"/>
    </source>
</evidence>
<comment type="similarity">
    <text evidence="2">Belongs to the glyceraldehyde-3-phosphate dehydrogenase family.</text>
</comment>
<dbReference type="EMBL" id="CAAGRJ010012027">
    <property type="protein sequence ID" value="VFV28877.1"/>
    <property type="molecule type" value="Genomic_DNA"/>
</dbReference>
<dbReference type="Pfam" id="PF00044">
    <property type="entry name" value="Gp_dh_N"/>
    <property type="match status" value="1"/>
</dbReference>
<dbReference type="GO" id="GO:0006096">
    <property type="term" value="P:glycolytic process"/>
    <property type="evidence" value="ECO:0007669"/>
    <property type="project" value="UniProtKB-KW"/>
</dbReference>
<evidence type="ECO:0000259" key="10">
    <source>
        <dbReference type="SMART" id="SM00846"/>
    </source>
</evidence>
<proteinExistence type="inferred from homology"/>
<dbReference type="GO" id="GO:0005829">
    <property type="term" value="C:cytosol"/>
    <property type="evidence" value="ECO:0007669"/>
    <property type="project" value="TreeGrafter"/>
</dbReference>
<sequence length="76" mass="8764">MMVEVRVNGFDLIGYLVTRAAFKPGKVNIVITNDFFIDLNYMVCVFQYDFTHDKFNGTVKAENVEPIINRKPISVF</sequence>
<dbReference type="InterPro" id="IPR020831">
    <property type="entry name" value="GlycerAld/Erythrose_P_DH"/>
</dbReference>
<dbReference type="Proteomes" id="UP000386466">
    <property type="component" value="Unassembled WGS sequence"/>
</dbReference>
<gene>
    <name evidence="11" type="ORF">LYPA_23C022025</name>
</gene>
<organism evidence="11 12">
    <name type="scientific">Lynx pardinus</name>
    <name type="common">Iberian lynx</name>
    <name type="synonym">Felis pardina</name>
    <dbReference type="NCBI Taxonomy" id="191816"/>
    <lineage>
        <taxon>Eukaryota</taxon>
        <taxon>Metazoa</taxon>
        <taxon>Chordata</taxon>
        <taxon>Craniata</taxon>
        <taxon>Vertebrata</taxon>
        <taxon>Euteleostomi</taxon>
        <taxon>Mammalia</taxon>
        <taxon>Eutheria</taxon>
        <taxon>Laurasiatheria</taxon>
        <taxon>Carnivora</taxon>
        <taxon>Feliformia</taxon>
        <taxon>Felidae</taxon>
        <taxon>Felinae</taxon>
        <taxon>Lynx</taxon>
    </lineage>
</organism>
<dbReference type="GO" id="GO:0051287">
    <property type="term" value="F:NAD binding"/>
    <property type="evidence" value="ECO:0007669"/>
    <property type="project" value="InterPro"/>
</dbReference>
<name>A0A485N8N3_LYNPA</name>
<feature type="domain" description="Glyceraldehyde 3-phosphate dehydrogenase NAD(P) binding" evidence="10">
    <location>
        <begin position="3"/>
        <end position="76"/>
    </location>
</feature>
<dbReference type="AlphaFoldDB" id="A0A485N8N3"/>
<evidence type="ECO:0000256" key="9">
    <source>
        <dbReference type="ARBA" id="ARBA00047698"/>
    </source>
</evidence>
<dbReference type="PANTHER" id="PTHR10836:SF111">
    <property type="entry name" value="GLYCERALDEHYDE-3-PHOSPHATE DEHYDROGENASE"/>
    <property type="match status" value="1"/>
</dbReference>